<dbReference type="Pfam" id="PF03401">
    <property type="entry name" value="TctC"/>
    <property type="match status" value="1"/>
</dbReference>
<gene>
    <name evidence="2" type="ORF">SAMN05518683_10458</name>
</gene>
<evidence type="ECO:0000256" key="1">
    <source>
        <dbReference type="ARBA" id="ARBA00006987"/>
    </source>
</evidence>
<keyword evidence="3" id="KW-1185">Reference proteome</keyword>
<comment type="similarity">
    <text evidence="1">Belongs to the UPF0065 (bug) family.</text>
</comment>
<dbReference type="Gene3D" id="3.40.190.150">
    <property type="entry name" value="Bordetella uptake gene, domain 1"/>
    <property type="match status" value="1"/>
</dbReference>
<name>A0A1I5PBJ0_9BACI</name>
<evidence type="ECO:0000313" key="3">
    <source>
        <dbReference type="Proteomes" id="UP000198892"/>
    </source>
</evidence>
<reference evidence="3" key="1">
    <citation type="submission" date="2016-10" db="EMBL/GenBank/DDBJ databases">
        <authorList>
            <person name="Varghese N."/>
            <person name="Submissions S."/>
        </authorList>
    </citation>
    <scope>NUCLEOTIDE SEQUENCE [LARGE SCALE GENOMIC DNA]</scope>
    <source>
        <strain evidence="3">S7</strain>
    </source>
</reference>
<dbReference type="STRING" id="1884432.SAMN05518683_10458"/>
<accession>A0A1I5PBJ0</accession>
<dbReference type="PIRSF" id="PIRSF017082">
    <property type="entry name" value="YflP"/>
    <property type="match status" value="1"/>
</dbReference>
<dbReference type="Proteomes" id="UP000198892">
    <property type="component" value="Unassembled WGS sequence"/>
</dbReference>
<dbReference type="PANTHER" id="PTHR42928:SF5">
    <property type="entry name" value="BLR1237 PROTEIN"/>
    <property type="match status" value="1"/>
</dbReference>
<sequence length="323" mass="34406">MKLVSKTGLYASIMAGILVLGACGEQSSSGGSDGSSNYPNDEIQIIVPFAAGGAATTTARMIADNMEEHVGQDIVVENQEGGSGTAGQQAVASAEPDGYTLLLATNSVITNPIFSETSYTHESYEPIGQVVSDVSYLYVPQDAPYDDYESFITYAENNPGEVTIATSGAQASDNFAAEDLIEEEGIDANTVPYDGAARAVSSAAGGHDAAAMSSFSEAEGQVQEGNLKPILVFSSDSSQDYPDLPTTADLGYEGITDESWRGLVAPEGTDSEIINFLTNNLEKAFNEEDFQQSMENQGMTTRFRNGEELTELMNSQFERYNEE</sequence>
<protein>
    <submittedName>
        <fullName evidence="2">Tripartite-type tricarboxylate transporter, receptor component TctC</fullName>
    </submittedName>
</protein>
<dbReference type="PANTHER" id="PTHR42928">
    <property type="entry name" value="TRICARBOXYLATE-BINDING PROTEIN"/>
    <property type="match status" value="1"/>
</dbReference>
<evidence type="ECO:0000313" key="2">
    <source>
        <dbReference type="EMBL" id="SFP31472.1"/>
    </source>
</evidence>
<proteinExistence type="inferred from homology"/>
<dbReference type="EMBL" id="FOXD01000004">
    <property type="protein sequence ID" value="SFP31472.1"/>
    <property type="molecule type" value="Genomic_DNA"/>
</dbReference>
<organism evidence="2 3">
    <name type="scientific">Salibacterium halotolerans</name>
    <dbReference type="NCBI Taxonomy" id="1884432"/>
    <lineage>
        <taxon>Bacteria</taxon>
        <taxon>Bacillati</taxon>
        <taxon>Bacillota</taxon>
        <taxon>Bacilli</taxon>
        <taxon>Bacillales</taxon>
        <taxon>Bacillaceae</taxon>
    </lineage>
</organism>
<dbReference type="InterPro" id="IPR042100">
    <property type="entry name" value="Bug_dom1"/>
</dbReference>
<dbReference type="PROSITE" id="PS51257">
    <property type="entry name" value="PROKAR_LIPOPROTEIN"/>
    <property type="match status" value="1"/>
</dbReference>
<dbReference type="CDD" id="cd07012">
    <property type="entry name" value="PBP2_Bug_TTT"/>
    <property type="match status" value="1"/>
</dbReference>
<dbReference type="Gene3D" id="3.40.190.10">
    <property type="entry name" value="Periplasmic binding protein-like II"/>
    <property type="match status" value="1"/>
</dbReference>
<keyword evidence="2" id="KW-0675">Receptor</keyword>
<dbReference type="InterPro" id="IPR005064">
    <property type="entry name" value="BUG"/>
</dbReference>
<dbReference type="AlphaFoldDB" id="A0A1I5PBJ0"/>